<organism evidence="1 2">
    <name type="scientific">Mycolicibacterium neworleansense</name>
    <dbReference type="NCBI Taxonomy" id="146018"/>
    <lineage>
        <taxon>Bacteria</taxon>
        <taxon>Bacillati</taxon>
        <taxon>Actinomycetota</taxon>
        <taxon>Actinomycetes</taxon>
        <taxon>Mycobacteriales</taxon>
        <taxon>Mycobacteriaceae</taxon>
        <taxon>Mycolicibacterium</taxon>
    </lineage>
</organism>
<evidence type="ECO:0000313" key="1">
    <source>
        <dbReference type="EMBL" id="CRZ14302.1"/>
    </source>
</evidence>
<dbReference type="EMBL" id="CWKH01000001">
    <property type="protein sequence ID" value="CRZ14302.1"/>
    <property type="molecule type" value="Genomic_DNA"/>
</dbReference>
<accession>A0A0H5RLF8</accession>
<dbReference type="STRING" id="146018.BN2156_01150"/>
<dbReference type="AlphaFoldDB" id="A0A0H5RLF8"/>
<evidence type="ECO:0000313" key="2">
    <source>
        <dbReference type="Proteomes" id="UP000199147"/>
    </source>
</evidence>
<reference evidence="2" key="1">
    <citation type="submission" date="2015-07" db="EMBL/GenBank/DDBJ databases">
        <authorList>
            <person name="Urmite Genomes"/>
        </authorList>
    </citation>
    <scope>NUCLEOTIDE SEQUENCE [LARGE SCALE GENOMIC DNA]</scope>
    <source>
        <strain evidence="2">type strain: ATCC 49404</strain>
    </source>
</reference>
<gene>
    <name evidence="1" type="ORF">BN2156_01150</name>
</gene>
<protein>
    <submittedName>
        <fullName evidence="1">4-oxalocrotonate tautomerase</fullName>
    </submittedName>
</protein>
<dbReference type="PANTHER" id="PTHR38460">
    <property type="entry name" value="TAUTOMERASE YOLI-RELATED"/>
    <property type="match status" value="1"/>
</dbReference>
<dbReference type="Gene3D" id="3.30.429.10">
    <property type="entry name" value="Macrophage Migration Inhibitory Factor"/>
    <property type="match status" value="1"/>
</dbReference>
<sequence>MTADRRVCDDSSMPSTVIEVRHRYTEPEEVAIIDAVHDALVAAFQIPPGDKHVRLVCHEPHRFSHSPGLARPELYTFVAVDCFAGRTVGAKRTLYREVVNRLEGLGIPPDHVTIVLRESAVENWGIRGGQAACDVDLGFDVNV</sequence>
<dbReference type="InterPro" id="IPR014347">
    <property type="entry name" value="Tautomerase/MIF_sf"/>
</dbReference>
<dbReference type="Pfam" id="PF14552">
    <property type="entry name" value="Tautomerase_2"/>
    <property type="match status" value="1"/>
</dbReference>
<dbReference type="InterPro" id="IPR037479">
    <property type="entry name" value="Tauto_MSAD"/>
</dbReference>
<keyword evidence="2" id="KW-1185">Reference proteome</keyword>
<dbReference type="Proteomes" id="UP000199147">
    <property type="component" value="Unassembled WGS sequence"/>
</dbReference>
<dbReference type="PANTHER" id="PTHR38460:SF1">
    <property type="entry name" value="TAUTOMERASE YOLI-RELATED"/>
    <property type="match status" value="1"/>
</dbReference>
<proteinExistence type="predicted"/>
<name>A0A0H5RLF8_9MYCO</name>
<dbReference type="SUPFAM" id="SSF55331">
    <property type="entry name" value="Tautomerase/MIF"/>
    <property type="match status" value="1"/>
</dbReference>